<feature type="domain" description="AB hydrolase-1" evidence="1">
    <location>
        <begin position="23"/>
        <end position="258"/>
    </location>
</feature>
<dbReference type="Pfam" id="PF00561">
    <property type="entry name" value="Abhydrolase_1"/>
    <property type="match status" value="1"/>
</dbReference>
<dbReference type="EMBL" id="QWDC01000002">
    <property type="protein sequence ID" value="RFZ91751.1"/>
    <property type="molecule type" value="Genomic_DNA"/>
</dbReference>
<dbReference type="OrthoDB" id="975949at2"/>
<organism evidence="2 3">
    <name type="scientific">Mucilaginibacter conchicola</name>
    <dbReference type="NCBI Taxonomy" id="2303333"/>
    <lineage>
        <taxon>Bacteria</taxon>
        <taxon>Pseudomonadati</taxon>
        <taxon>Bacteroidota</taxon>
        <taxon>Sphingobacteriia</taxon>
        <taxon>Sphingobacteriales</taxon>
        <taxon>Sphingobacteriaceae</taxon>
        <taxon>Mucilaginibacter</taxon>
    </lineage>
</organism>
<dbReference type="InterPro" id="IPR029058">
    <property type="entry name" value="AB_hydrolase_fold"/>
</dbReference>
<dbReference type="GO" id="GO:0016787">
    <property type="term" value="F:hydrolase activity"/>
    <property type="evidence" value="ECO:0007669"/>
    <property type="project" value="UniProtKB-KW"/>
</dbReference>
<evidence type="ECO:0000313" key="3">
    <source>
        <dbReference type="Proteomes" id="UP000264217"/>
    </source>
</evidence>
<proteinExistence type="predicted"/>
<dbReference type="PANTHER" id="PTHR42886:SF29">
    <property type="entry name" value="PUMMELIG, ISOFORM A"/>
    <property type="match status" value="1"/>
</dbReference>
<dbReference type="InterPro" id="IPR000073">
    <property type="entry name" value="AB_hydrolase_1"/>
</dbReference>
<gene>
    <name evidence="2" type="ORF">D0C36_09840</name>
</gene>
<evidence type="ECO:0000259" key="1">
    <source>
        <dbReference type="Pfam" id="PF00561"/>
    </source>
</evidence>
<dbReference type="Gene3D" id="3.40.50.1820">
    <property type="entry name" value="alpha/beta hydrolase"/>
    <property type="match status" value="1"/>
</dbReference>
<keyword evidence="3" id="KW-1185">Reference proteome</keyword>
<reference evidence="2 3" key="1">
    <citation type="submission" date="2018-08" db="EMBL/GenBank/DDBJ databases">
        <title>Mucilaginibacter sp. MYSH2.</title>
        <authorList>
            <person name="Seo T."/>
        </authorList>
    </citation>
    <scope>NUCLEOTIDE SEQUENCE [LARGE SCALE GENOMIC DNA]</scope>
    <source>
        <strain evidence="2 3">MYSH2</strain>
    </source>
</reference>
<comment type="caution">
    <text evidence="2">The sequence shown here is derived from an EMBL/GenBank/DDBJ whole genome shotgun (WGS) entry which is preliminary data.</text>
</comment>
<sequence>MGFLDIDGLGKAHYHEYGTGSKPMLAFHGYGMTGRQFHVLEKSILQDHHIYGFDHFFHGESKLNGWTEQQILTGMPRDLVKAYAEEWFKQHGRQRFSVMGYSIGANLALILAEEYPDLIDEVILMAPDGLAVYKGFDILMNRPWGRYMFKVVTKSKWLAPTLLKNLKRVNFIDQSLYTIAYNEIDTEQKRLDVYYTLNLIRLLKPDTNKIASLINTHNIKCTLIFGKHDNLFPKKAALPFIGSVQNAKVHEVDMGHWLVTKQLDEYLVNLPQ</sequence>
<dbReference type="RefSeq" id="WP_117391463.1">
    <property type="nucleotide sequence ID" value="NZ_QWDC01000002.1"/>
</dbReference>
<dbReference type="PANTHER" id="PTHR42886">
    <property type="entry name" value="RE40534P-RELATED"/>
    <property type="match status" value="1"/>
</dbReference>
<dbReference type="Proteomes" id="UP000264217">
    <property type="component" value="Unassembled WGS sequence"/>
</dbReference>
<keyword evidence="2" id="KW-0378">Hydrolase</keyword>
<dbReference type="AlphaFoldDB" id="A0A372NS64"/>
<dbReference type="SUPFAM" id="SSF53474">
    <property type="entry name" value="alpha/beta-Hydrolases"/>
    <property type="match status" value="1"/>
</dbReference>
<name>A0A372NS64_9SPHI</name>
<protein>
    <submittedName>
        <fullName evidence="2">Alpha/beta hydrolase</fullName>
    </submittedName>
</protein>
<accession>A0A372NS64</accession>
<evidence type="ECO:0000313" key="2">
    <source>
        <dbReference type="EMBL" id="RFZ91751.1"/>
    </source>
</evidence>